<accession>A0A0F9MCL3</accession>
<organism evidence="1">
    <name type="scientific">marine sediment metagenome</name>
    <dbReference type="NCBI Taxonomy" id="412755"/>
    <lineage>
        <taxon>unclassified sequences</taxon>
        <taxon>metagenomes</taxon>
        <taxon>ecological metagenomes</taxon>
    </lineage>
</organism>
<protein>
    <submittedName>
        <fullName evidence="1">Uncharacterized protein</fullName>
    </submittedName>
</protein>
<dbReference type="AlphaFoldDB" id="A0A0F9MCL3"/>
<reference evidence="1" key="1">
    <citation type="journal article" date="2015" name="Nature">
        <title>Complex archaea that bridge the gap between prokaryotes and eukaryotes.</title>
        <authorList>
            <person name="Spang A."/>
            <person name="Saw J.H."/>
            <person name="Jorgensen S.L."/>
            <person name="Zaremba-Niedzwiedzka K."/>
            <person name="Martijn J."/>
            <person name="Lind A.E."/>
            <person name="van Eijk R."/>
            <person name="Schleper C."/>
            <person name="Guy L."/>
            <person name="Ettema T.J."/>
        </authorList>
    </citation>
    <scope>NUCLEOTIDE SEQUENCE</scope>
</reference>
<gene>
    <name evidence="1" type="ORF">LCGC14_1401290</name>
</gene>
<sequence>MIFLSFSSDIIFPMNFEIIIYAISMKSKFLKDSRVSSVSFGILSNMYNPLSKA</sequence>
<name>A0A0F9MCL3_9ZZZZ</name>
<evidence type="ECO:0000313" key="1">
    <source>
        <dbReference type="EMBL" id="KKM74345.1"/>
    </source>
</evidence>
<comment type="caution">
    <text evidence="1">The sequence shown here is derived from an EMBL/GenBank/DDBJ whole genome shotgun (WGS) entry which is preliminary data.</text>
</comment>
<proteinExistence type="predicted"/>
<dbReference type="EMBL" id="LAZR01009155">
    <property type="protein sequence ID" value="KKM74345.1"/>
    <property type="molecule type" value="Genomic_DNA"/>
</dbReference>